<proteinExistence type="predicted"/>
<feature type="region of interest" description="Disordered" evidence="1">
    <location>
        <begin position="1"/>
        <end position="31"/>
    </location>
</feature>
<sequence length="170" mass="19781">MSRSFERTVRKNSKQLNQQRKKSGQPVSGTPGEDVFKGRSLLFPIFLIGLAFLYLFMSTFLVKAPMTTWDWVTMLLYVFLAGIFMLRRPYVKIGTNRILTTKGNRERSIGVDDIVKFRIEPGTVVIEHNARGKRWVFTKLLNRYDTDAITERLLKFAKAHQITVETYEKK</sequence>
<dbReference type="EMBL" id="LITU01000053">
    <property type="protein sequence ID" value="KOY16434.1"/>
    <property type="molecule type" value="Genomic_DNA"/>
</dbReference>
<keyword evidence="2" id="KW-0472">Membrane</keyword>
<dbReference type="PATRIC" id="fig|1705561.3.peg.2122"/>
<evidence type="ECO:0000313" key="3">
    <source>
        <dbReference type="EMBL" id="KOY16434.1"/>
    </source>
</evidence>
<keyword evidence="2" id="KW-0812">Transmembrane</keyword>
<keyword evidence="2" id="KW-1133">Transmembrane helix</keyword>
<dbReference type="OrthoDB" id="2598858at2"/>
<comment type="caution">
    <text evidence="3">The sequence shown here is derived from an EMBL/GenBank/DDBJ whole genome shotgun (WGS) entry which is preliminary data.</text>
</comment>
<feature type="transmembrane region" description="Helical" evidence="2">
    <location>
        <begin position="68"/>
        <end position="86"/>
    </location>
</feature>
<feature type="transmembrane region" description="Helical" evidence="2">
    <location>
        <begin position="41"/>
        <end position="62"/>
    </location>
</feature>
<dbReference type="AlphaFoldDB" id="A0A0N0UHY2"/>
<name>A0A0N0UHY2_9BACL</name>
<evidence type="ECO:0000313" key="4">
    <source>
        <dbReference type="Proteomes" id="UP000037688"/>
    </source>
</evidence>
<evidence type="ECO:0000256" key="2">
    <source>
        <dbReference type="SAM" id="Phobius"/>
    </source>
</evidence>
<accession>A0A0N0UHY2</accession>
<evidence type="ECO:0008006" key="5">
    <source>
        <dbReference type="Google" id="ProtNLM"/>
    </source>
</evidence>
<protein>
    <recommendedName>
        <fullName evidence="5">Methyltransferase</fullName>
    </recommendedName>
</protein>
<organism evidence="3 4">
    <name type="scientific">Paenibacillus xylanivorans</name>
    <dbReference type="NCBI Taxonomy" id="1705561"/>
    <lineage>
        <taxon>Bacteria</taxon>
        <taxon>Bacillati</taxon>
        <taxon>Bacillota</taxon>
        <taxon>Bacilli</taxon>
        <taxon>Bacillales</taxon>
        <taxon>Paenibacillaceae</taxon>
        <taxon>Paenibacillus</taxon>
    </lineage>
</organism>
<keyword evidence="4" id="KW-1185">Reference proteome</keyword>
<dbReference type="RefSeq" id="WP_053780872.1">
    <property type="nucleotide sequence ID" value="NZ_LITU01000053.1"/>
</dbReference>
<dbReference type="Proteomes" id="UP000037688">
    <property type="component" value="Unassembled WGS sequence"/>
</dbReference>
<evidence type="ECO:0000256" key="1">
    <source>
        <dbReference type="SAM" id="MobiDB-lite"/>
    </source>
</evidence>
<reference evidence="3 4" key="1">
    <citation type="submission" date="2015-08" db="EMBL/GenBank/DDBJ databases">
        <title>Draft genome sequence of cellulolytic and xylanolytic Paenibacillus sp. A59, isolated from a decaying forest soil from Patagonia, Argentina.</title>
        <authorList>
            <person name="Ghio S."/>
            <person name="Caceres A.M."/>
            <person name="Talia P."/>
            <person name="Grasso D."/>
            <person name="Campos E."/>
        </authorList>
    </citation>
    <scope>NUCLEOTIDE SEQUENCE [LARGE SCALE GENOMIC DNA]</scope>
    <source>
        <strain evidence="3 4">A59</strain>
    </source>
</reference>
<gene>
    <name evidence="3" type="ORF">AMS66_11265</name>
</gene>